<dbReference type="InterPro" id="IPR036661">
    <property type="entry name" value="Luciferase-like_sf"/>
</dbReference>
<accession>A0ABP9PHC3</accession>
<dbReference type="SUPFAM" id="SSF51679">
    <property type="entry name" value="Bacterial luciferase-like"/>
    <property type="match status" value="1"/>
</dbReference>
<dbReference type="PANTHER" id="PTHR43244:SF2">
    <property type="entry name" value="CONSERVED HYPOTHETICAL ALANINE AND PROLINE-RICH PROTEIN"/>
    <property type="match status" value="1"/>
</dbReference>
<dbReference type="InterPro" id="IPR011251">
    <property type="entry name" value="Luciferase-like_dom"/>
</dbReference>
<dbReference type="InterPro" id="IPR050564">
    <property type="entry name" value="F420-G6PD/mer"/>
</dbReference>
<dbReference type="Proteomes" id="UP001428817">
    <property type="component" value="Unassembled WGS sequence"/>
</dbReference>
<gene>
    <name evidence="2" type="ORF">GCM10023321_04170</name>
</gene>
<proteinExistence type="predicted"/>
<dbReference type="PANTHER" id="PTHR43244">
    <property type="match status" value="1"/>
</dbReference>
<dbReference type="Pfam" id="PF00296">
    <property type="entry name" value="Bac_luciferase"/>
    <property type="match status" value="1"/>
</dbReference>
<name>A0ABP9PHC3_9PSEU</name>
<protein>
    <submittedName>
        <fullName evidence="2">LLM class flavin-dependent oxidoreductase</fullName>
    </submittedName>
</protein>
<dbReference type="EMBL" id="BAABJP010000001">
    <property type="protein sequence ID" value="GAA5145775.1"/>
    <property type="molecule type" value="Genomic_DNA"/>
</dbReference>
<keyword evidence="3" id="KW-1185">Reference proteome</keyword>
<feature type="domain" description="Luciferase-like" evidence="1">
    <location>
        <begin position="17"/>
        <end position="256"/>
    </location>
</feature>
<evidence type="ECO:0000313" key="3">
    <source>
        <dbReference type="Proteomes" id="UP001428817"/>
    </source>
</evidence>
<comment type="caution">
    <text evidence="2">The sequence shown here is derived from an EMBL/GenBank/DDBJ whole genome shotgun (WGS) entry which is preliminary data.</text>
</comment>
<dbReference type="Gene3D" id="3.20.20.30">
    <property type="entry name" value="Luciferase-like domain"/>
    <property type="match status" value="1"/>
</dbReference>
<reference evidence="3" key="1">
    <citation type="journal article" date="2019" name="Int. J. Syst. Evol. Microbiol.">
        <title>The Global Catalogue of Microorganisms (GCM) 10K type strain sequencing project: providing services to taxonomists for standard genome sequencing and annotation.</title>
        <authorList>
            <consortium name="The Broad Institute Genomics Platform"/>
            <consortium name="The Broad Institute Genome Sequencing Center for Infectious Disease"/>
            <person name="Wu L."/>
            <person name="Ma J."/>
        </authorList>
    </citation>
    <scope>NUCLEOTIDE SEQUENCE [LARGE SCALE GENOMIC DNA]</scope>
    <source>
        <strain evidence="3">JCM 18303</strain>
    </source>
</reference>
<organism evidence="2 3">
    <name type="scientific">Pseudonocardia eucalypti</name>
    <dbReference type="NCBI Taxonomy" id="648755"/>
    <lineage>
        <taxon>Bacteria</taxon>
        <taxon>Bacillati</taxon>
        <taxon>Actinomycetota</taxon>
        <taxon>Actinomycetes</taxon>
        <taxon>Pseudonocardiales</taxon>
        <taxon>Pseudonocardiaceae</taxon>
        <taxon>Pseudonocardia</taxon>
    </lineage>
</organism>
<evidence type="ECO:0000313" key="2">
    <source>
        <dbReference type="EMBL" id="GAA5145775.1"/>
    </source>
</evidence>
<sequence>MCRTGWWMLGGMDADIGLVLPSREVVMWGGGEMDGLLDAAERAERDGFDSVWVGESPLARPRPDPLLVLAALAARTRRVRLGTAVLLPLLRHPLTLAHGLATLDRLAGGRLVVGLAPGADVPGTHAELAAVDRPSGRRVGDLMDTVARWRELWKGEVRPGPVRPEGPPLWLGAQGPRMLALTGERFDGWMPFSPTPEHYARGLASVRGAAAAAGRDPGALVAAAYVTVAVDDDPARAAGALDEYMTAYYGQPASVMSRIQACHAGTLSSAADWIGSYVAAGASHVLVRFASTGLTGYPPAARELRERLAAR</sequence>
<evidence type="ECO:0000259" key="1">
    <source>
        <dbReference type="Pfam" id="PF00296"/>
    </source>
</evidence>